<reference evidence="2" key="1">
    <citation type="submission" date="2021-02" db="EMBL/GenBank/DDBJ databases">
        <title>Leucobacter sp. CX169.</title>
        <authorList>
            <person name="Cheng Y."/>
        </authorList>
    </citation>
    <scope>NUCLEOTIDE SEQUENCE [LARGE SCALE GENOMIC DNA]</scope>
    <source>
        <strain evidence="2">JY899</strain>
    </source>
</reference>
<comment type="caution">
    <text evidence="1">The sequence shown here is derived from an EMBL/GenBank/DDBJ whole genome shotgun (WGS) entry which is preliminary data.</text>
</comment>
<sequence length="302" mass="34265">MSNNTLDPKVRRQVADELGFYVYALLDPRTSVPFYVGKGRGDRFTSHGYEAMYDSESDFDHEVVKSSKVAKIREIRDAGLEPEIWIIRHGMKSDVEYTSVEAACIDLLQSFPVLVTAEGVHRFPNQYLQQLTNARKEASSGNGIMRLTDLIAEMTAPLLSTTMPLLTVTLGGWVETPEGEEMPGGIMRYGYGYKTEWLPSEERKKHYSEIALSASGWWPIRPNEDQKSTIEYAVVIHRGVTRALLRILPGSWVRNPDLKKSAFEYEVVEDGPVFDETVGEFGHREPPRKKGTQNVFYWPRGL</sequence>
<dbReference type="CDD" id="cd10440">
    <property type="entry name" value="GIY-YIG_COG3680"/>
    <property type="match status" value="1"/>
</dbReference>
<accession>A0ABS2TFF0</accession>
<protein>
    <submittedName>
        <fullName evidence="1">GIY-YIG nuclease family protein</fullName>
    </submittedName>
</protein>
<name>A0ABS2TFF0_9ACTO</name>
<dbReference type="RefSeq" id="WP_187996022.1">
    <property type="nucleotide sequence ID" value="NZ_JACEXG010000001.1"/>
</dbReference>
<keyword evidence="2" id="KW-1185">Reference proteome</keyword>
<evidence type="ECO:0000313" key="2">
    <source>
        <dbReference type="Proteomes" id="UP000705983"/>
    </source>
</evidence>
<dbReference type="Pfam" id="PF22945">
    <property type="entry name" value="LEM-3_GIY-YIG"/>
    <property type="match status" value="1"/>
</dbReference>
<proteinExistence type="predicted"/>
<gene>
    <name evidence="1" type="ORF">JVW63_02100</name>
</gene>
<organism evidence="1 2">
    <name type="scientific">Flaviflexus equikiangi</name>
    <dbReference type="NCBI Taxonomy" id="2758573"/>
    <lineage>
        <taxon>Bacteria</taxon>
        <taxon>Bacillati</taxon>
        <taxon>Actinomycetota</taxon>
        <taxon>Actinomycetes</taxon>
        <taxon>Actinomycetales</taxon>
        <taxon>Actinomycetaceae</taxon>
        <taxon>Flaviflexus</taxon>
    </lineage>
</organism>
<evidence type="ECO:0000313" key="1">
    <source>
        <dbReference type="EMBL" id="MBM9432497.1"/>
    </source>
</evidence>
<dbReference type="Proteomes" id="UP000705983">
    <property type="component" value="Unassembled WGS sequence"/>
</dbReference>
<dbReference type="EMBL" id="JAFFJS010000001">
    <property type="protein sequence ID" value="MBM9432497.1"/>
    <property type="molecule type" value="Genomic_DNA"/>
</dbReference>